<dbReference type="Pfam" id="PF00583">
    <property type="entry name" value="Acetyltransf_1"/>
    <property type="match status" value="1"/>
</dbReference>
<dbReference type="PROSITE" id="PS51186">
    <property type="entry name" value="GNAT"/>
    <property type="match status" value="1"/>
</dbReference>
<name>A0ABS2TGF6_9ACTO</name>
<dbReference type="Gene3D" id="3.40.630.30">
    <property type="match status" value="1"/>
</dbReference>
<evidence type="ECO:0000313" key="3">
    <source>
        <dbReference type="Proteomes" id="UP000705983"/>
    </source>
</evidence>
<dbReference type="Proteomes" id="UP000705983">
    <property type="component" value="Unassembled WGS sequence"/>
</dbReference>
<feature type="domain" description="N-acetyltransferase" evidence="1">
    <location>
        <begin position="1"/>
        <end position="139"/>
    </location>
</feature>
<organism evidence="2 3">
    <name type="scientific">Flaviflexus equikiangi</name>
    <dbReference type="NCBI Taxonomy" id="2758573"/>
    <lineage>
        <taxon>Bacteria</taxon>
        <taxon>Bacillati</taxon>
        <taxon>Actinomycetota</taxon>
        <taxon>Actinomycetes</taxon>
        <taxon>Actinomycetales</taxon>
        <taxon>Actinomycetaceae</taxon>
        <taxon>Flaviflexus</taxon>
    </lineage>
</organism>
<evidence type="ECO:0000313" key="2">
    <source>
        <dbReference type="EMBL" id="MBM9433730.1"/>
    </source>
</evidence>
<reference evidence="3" key="1">
    <citation type="submission" date="2021-02" db="EMBL/GenBank/DDBJ databases">
        <title>Leucobacter sp. CX169.</title>
        <authorList>
            <person name="Cheng Y."/>
        </authorList>
    </citation>
    <scope>NUCLEOTIDE SEQUENCE [LARGE SCALE GENOMIC DNA]</scope>
    <source>
        <strain evidence="3">JY899</strain>
    </source>
</reference>
<comment type="caution">
    <text evidence="2">The sequence shown here is derived from an EMBL/GenBank/DDBJ whole genome shotgun (WGS) entry which is preliminary data.</text>
</comment>
<evidence type="ECO:0000259" key="1">
    <source>
        <dbReference type="PROSITE" id="PS51186"/>
    </source>
</evidence>
<gene>
    <name evidence="2" type="ORF">JVW63_08485</name>
</gene>
<sequence>MRRLGRVDAGAFAQLDRDVFGAEAWPQSVIEDQLGHDRIVALGVDGDNGLDAAGMLGLGVEAELLTISVRPARRRQGLARTIILGLLEAAEGAEACFLEVRSRDDGARALYEGLGFYEVGRRQHYYRDDDAIVMRRDFGNDFIP</sequence>
<keyword evidence="3" id="KW-1185">Reference proteome</keyword>
<protein>
    <submittedName>
        <fullName evidence="2">GNAT family N-acetyltransferase</fullName>
    </submittedName>
</protein>
<dbReference type="SUPFAM" id="SSF55729">
    <property type="entry name" value="Acyl-CoA N-acyltransferases (Nat)"/>
    <property type="match status" value="1"/>
</dbReference>
<dbReference type="InterPro" id="IPR016181">
    <property type="entry name" value="Acyl_CoA_acyltransferase"/>
</dbReference>
<accession>A0ABS2TGF6</accession>
<dbReference type="EMBL" id="JAFFJS010000005">
    <property type="protein sequence ID" value="MBM9433730.1"/>
    <property type="molecule type" value="Genomic_DNA"/>
</dbReference>
<dbReference type="InterPro" id="IPR000182">
    <property type="entry name" value="GNAT_dom"/>
</dbReference>
<dbReference type="RefSeq" id="WP_187996901.1">
    <property type="nucleotide sequence ID" value="NZ_JACEXG010000005.1"/>
</dbReference>
<proteinExistence type="predicted"/>